<gene>
    <name evidence="1" type="ORF">D6C19_01375</name>
</gene>
<reference evidence="1 2" key="1">
    <citation type="submission" date="2018-09" db="EMBL/GenBank/DDBJ databases">
        <title>Murine metabolic-syndrome-specific gut microbial biobank.</title>
        <authorList>
            <person name="Liu C."/>
        </authorList>
    </citation>
    <scope>NUCLEOTIDE SEQUENCE [LARGE SCALE GENOMIC DNA]</scope>
    <source>
        <strain evidence="1 2">C-30</strain>
    </source>
</reference>
<dbReference type="RefSeq" id="WP_089135132.1">
    <property type="nucleotide sequence ID" value="NZ_BDFM01000050.1"/>
</dbReference>
<name>A0A4Q2AY60_9LACO</name>
<accession>A0A4Q2AY60</accession>
<dbReference type="EMBL" id="QZFR01000005">
    <property type="protein sequence ID" value="RXV75323.1"/>
    <property type="molecule type" value="Genomic_DNA"/>
</dbReference>
<dbReference type="Proteomes" id="UP000289316">
    <property type="component" value="Unassembled WGS sequence"/>
</dbReference>
<sequence length="102" mass="11328">MNELEKMLLAAILKQGVKEEDTNKEQKKEAVKQAGEVLKKANLDFAVLALSANTDYVATNVEASSLDLFVMLNELFEAIHKSDLECIKSIVCAEINARDKED</sequence>
<evidence type="ECO:0000313" key="2">
    <source>
        <dbReference type="Proteomes" id="UP000289316"/>
    </source>
</evidence>
<evidence type="ECO:0000313" key="1">
    <source>
        <dbReference type="EMBL" id="RXV75323.1"/>
    </source>
</evidence>
<proteinExistence type="predicted"/>
<dbReference type="AlphaFoldDB" id="A0A4Q2AY60"/>
<organism evidence="1 2">
    <name type="scientific">Ligilactobacillus murinus</name>
    <dbReference type="NCBI Taxonomy" id="1622"/>
    <lineage>
        <taxon>Bacteria</taxon>
        <taxon>Bacillati</taxon>
        <taxon>Bacillota</taxon>
        <taxon>Bacilli</taxon>
        <taxon>Lactobacillales</taxon>
        <taxon>Lactobacillaceae</taxon>
        <taxon>Ligilactobacillus</taxon>
    </lineage>
</organism>
<protein>
    <submittedName>
        <fullName evidence="1">Uncharacterized protein</fullName>
    </submittedName>
</protein>
<comment type="caution">
    <text evidence="1">The sequence shown here is derived from an EMBL/GenBank/DDBJ whole genome shotgun (WGS) entry which is preliminary data.</text>
</comment>